<feature type="transmembrane region" description="Helical" evidence="8">
    <location>
        <begin position="404"/>
        <end position="427"/>
    </location>
</feature>
<feature type="transmembrane region" description="Helical" evidence="8">
    <location>
        <begin position="194"/>
        <end position="216"/>
    </location>
</feature>
<proteinExistence type="inferred from homology"/>
<feature type="transmembrane region" description="Helical" evidence="8">
    <location>
        <begin position="469"/>
        <end position="494"/>
    </location>
</feature>
<evidence type="ECO:0000256" key="5">
    <source>
        <dbReference type="ARBA" id="ARBA00022989"/>
    </source>
</evidence>
<gene>
    <name evidence="10" type="ORF">A1O9_08928</name>
</gene>
<feature type="transmembrane region" description="Helical" evidence="8">
    <location>
        <begin position="106"/>
        <end position="128"/>
    </location>
</feature>
<dbReference type="RefSeq" id="XP_013257864.1">
    <property type="nucleotide sequence ID" value="XM_013402410.1"/>
</dbReference>
<dbReference type="PROSITE" id="PS50850">
    <property type="entry name" value="MFS"/>
    <property type="match status" value="1"/>
</dbReference>
<evidence type="ECO:0000256" key="8">
    <source>
        <dbReference type="SAM" id="Phobius"/>
    </source>
</evidence>
<comment type="caution">
    <text evidence="10">The sequence shown here is derived from an EMBL/GenBank/DDBJ whole genome shotgun (WGS) entry which is preliminary data.</text>
</comment>
<dbReference type="CDD" id="cd17323">
    <property type="entry name" value="MFS_Tpo1_MDR_like"/>
    <property type="match status" value="1"/>
</dbReference>
<protein>
    <recommendedName>
        <fullName evidence="9">Major facilitator superfamily (MFS) profile domain-containing protein</fullName>
    </recommendedName>
</protein>
<feature type="transmembrane region" description="Helical" evidence="8">
    <location>
        <begin position="434"/>
        <end position="457"/>
    </location>
</feature>
<evidence type="ECO:0000256" key="4">
    <source>
        <dbReference type="ARBA" id="ARBA00022692"/>
    </source>
</evidence>
<evidence type="ECO:0000256" key="6">
    <source>
        <dbReference type="ARBA" id="ARBA00023136"/>
    </source>
</evidence>
<dbReference type="Proteomes" id="UP000027920">
    <property type="component" value="Unassembled WGS sequence"/>
</dbReference>
<dbReference type="PANTHER" id="PTHR23502">
    <property type="entry name" value="MAJOR FACILITATOR SUPERFAMILY"/>
    <property type="match status" value="1"/>
</dbReference>
<evidence type="ECO:0000256" key="7">
    <source>
        <dbReference type="ARBA" id="ARBA00038459"/>
    </source>
</evidence>
<dbReference type="PANTHER" id="PTHR23502:SF186">
    <property type="entry name" value="MAJOR FACILITATOR SUPERFAMILY (MFS) PROFILE DOMAIN-CONTAINING PROTEIN"/>
    <property type="match status" value="1"/>
</dbReference>
<keyword evidence="3" id="KW-1003">Cell membrane</keyword>
<feature type="transmembrane region" description="Helical" evidence="8">
    <location>
        <begin position="337"/>
        <end position="359"/>
    </location>
</feature>
<feature type="transmembrane region" description="Helical" evidence="8">
    <location>
        <begin position="69"/>
        <end position="94"/>
    </location>
</feature>
<feature type="transmembrane region" description="Helical" evidence="8">
    <location>
        <begin position="228"/>
        <end position="248"/>
    </location>
</feature>
<dbReference type="GO" id="GO:0005886">
    <property type="term" value="C:plasma membrane"/>
    <property type="evidence" value="ECO:0007669"/>
    <property type="project" value="UniProtKB-SubCell"/>
</dbReference>
<dbReference type="GO" id="GO:0022857">
    <property type="term" value="F:transmembrane transporter activity"/>
    <property type="evidence" value="ECO:0007669"/>
    <property type="project" value="InterPro"/>
</dbReference>
<comment type="similarity">
    <text evidence="7">Belongs to the major facilitator superfamily. DHA1 family. Polyamines/proton antiporter (TC 2.A.1.2.16) subfamily.</text>
</comment>
<dbReference type="AlphaFoldDB" id="A0A072P5D1"/>
<keyword evidence="2" id="KW-0813">Transport</keyword>
<sequence length="509" mass="55465">MVLEDDQEKPLPQPNTSSHWRSVIHHGLINHEVRSWHYEGSGTDLDPYVVTWIDNDPRDPKGFAPATKWFYTAVSALTLFIVTLASSGYTGGIPSMMQQFDISEELAISGVSLYVVGFAVGPIFWAPFSEVAGRQLTHLISYSVFAAFNGGVTAAQNIETVLVCRFFAGSFGAAGLTNAAAIVADMFPPQSRGLAMTFFSAAPFLGPVLGPITSGFISQAARQDGWRWASALFTLLSVIFLILGFVIIPETYAPVLLSARAKTLSRATGMVYRSHFEAEGVSLSFAERMKIALTRPWRFLFGEPIIFLLSLYLSIVYAILYLLFAAFPVVYQQEREWSQGLGGLAFAGVAVGIAAAVLLNFSINNRYQRLKNPTPESRLPPAMIGGVAISAGLFWFAWTNGRSVHWLASISASSVFGFGMVLIFVAINNYLVDAYLLYAASVLAGGTVMRSLLAAAFPMFTPYMYSRLGIHWASTIPAFLSLACAPLPVIFYLYGARIRSHSWVAAQGT</sequence>
<reference evidence="10 11" key="1">
    <citation type="submission" date="2013-03" db="EMBL/GenBank/DDBJ databases">
        <title>The Genome Sequence of Exophiala aquamarina CBS 119918.</title>
        <authorList>
            <consortium name="The Broad Institute Genomics Platform"/>
            <person name="Cuomo C."/>
            <person name="de Hoog S."/>
            <person name="Gorbushina A."/>
            <person name="Walker B."/>
            <person name="Young S.K."/>
            <person name="Zeng Q."/>
            <person name="Gargeya S."/>
            <person name="Fitzgerald M."/>
            <person name="Haas B."/>
            <person name="Abouelleil A."/>
            <person name="Allen A.W."/>
            <person name="Alvarado L."/>
            <person name="Arachchi H.M."/>
            <person name="Berlin A.M."/>
            <person name="Chapman S.B."/>
            <person name="Gainer-Dewar J."/>
            <person name="Goldberg J."/>
            <person name="Griggs A."/>
            <person name="Gujja S."/>
            <person name="Hansen M."/>
            <person name="Howarth C."/>
            <person name="Imamovic A."/>
            <person name="Ireland A."/>
            <person name="Larimer J."/>
            <person name="McCowan C."/>
            <person name="Murphy C."/>
            <person name="Pearson M."/>
            <person name="Poon T.W."/>
            <person name="Priest M."/>
            <person name="Roberts A."/>
            <person name="Saif S."/>
            <person name="Shea T."/>
            <person name="Sisk P."/>
            <person name="Sykes S."/>
            <person name="Wortman J."/>
            <person name="Nusbaum C."/>
            <person name="Birren B."/>
        </authorList>
    </citation>
    <scope>NUCLEOTIDE SEQUENCE [LARGE SCALE GENOMIC DNA]</scope>
    <source>
        <strain evidence="10 11">CBS 119918</strain>
    </source>
</reference>
<name>A0A072P5D1_9EURO</name>
<comment type="subcellular location">
    <subcellularLocation>
        <location evidence="1">Cell membrane</location>
        <topology evidence="1">Multi-pass membrane protein</topology>
    </subcellularLocation>
</comment>
<feature type="domain" description="Major facilitator superfamily (MFS) profile" evidence="9">
    <location>
        <begin position="71"/>
        <end position="509"/>
    </location>
</feature>
<keyword evidence="6 8" id="KW-0472">Membrane</keyword>
<dbReference type="VEuPathDB" id="FungiDB:A1O9_08928"/>
<dbReference type="GeneID" id="25283838"/>
<dbReference type="FunFam" id="1.20.1250.20:FF:000011">
    <property type="entry name" value="MFS multidrug transporter, putative"/>
    <property type="match status" value="1"/>
</dbReference>
<feature type="transmembrane region" description="Helical" evidence="8">
    <location>
        <begin position="305"/>
        <end position="331"/>
    </location>
</feature>
<organism evidence="10 11">
    <name type="scientific">Exophiala aquamarina CBS 119918</name>
    <dbReference type="NCBI Taxonomy" id="1182545"/>
    <lineage>
        <taxon>Eukaryota</taxon>
        <taxon>Fungi</taxon>
        <taxon>Dikarya</taxon>
        <taxon>Ascomycota</taxon>
        <taxon>Pezizomycotina</taxon>
        <taxon>Eurotiomycetes</taxon>
        <taxon>Chaetothyriomycetidae</taxon>
        <taxon>Chaetothyriales</taxon>
        <taxon>Herpotrichiellaceae</taxon>
        <taxon>Exophiala</taxon>
    </lineage>
</organism>
<dbReference type="EMBL" id="AMGV01000008">
    <property type="protein sequence ID" value="KEF55274.1"/>
    <property type="molecule type" value="Genomic_DNA"/>
</dbReference>
<evidence type="ECO:0000259" key="9">
    <source>
        <dbReference type="PROSITE" id="PS50850"/>
    </source>
</evidence>
<evidence type="ECO:0000256" key="2">
    <source>
        <dbReference type="ARBA" id="ARBA00022448"/>
    </source>
</evidence>
<keyword evidence="5 8" id="KW-1133">Transmembrane helix</keyword>
<dbReference type="OrthoDB" id="446368at2759"/>
<dbReference type="InterPro" id="IPR020846">
    <property type="entry name" value="MFS_dom"/>
</dbReference>
<accession>A0A072P5D1</accession>
<evidence type="ECO:0000313" key="11">
    <source>
        <dbReference type="Proteomes" id="UP000027920"/>
    </source>
</evidence>
<keyword evidence="4 8" id="KW-0812">Transmembrane</keyword>
<dbReference type="Pfam" id="PF07690">
    <property type="entry name" value="MFS_1"/>
    <property type="match status" value="1"/>
</dbReference>
<dbReference type="Gene3D" id="1.20.1250.20">
    <property type="entry name" value="MFS general substrate transporter like domains"/>
    <property type="match status" value="1"/>
</dbReference>
<evidence type="ECO:0000256" key="1">
    <source>
        <dbReference type="ARBA" id="ARBA00004651"/>
    </source>
</evidence>
<feature type="transmembrane region" description="Helical" evidence="8">
    <location>
        <begin position="166"/>
        <end position="187"/>
    </location>
</feature>
<dbReference type="InterPro" id="IPR036259">
    <property type="entry name" value="MFS_trans_sf"/>
</dbReference>
<dbReference type="InterPro" id="IPR011701">
    <property type="entry name" value="MFS"/>
</dbReference>
<dbReference type="SUPFAM" id="SSF103473">
    <property type="entry name" value="MFS general substrate transporter"/>
    <property type="match status" value="1"/>
</dbReference>
<evidence type="ECO:0000256" key="3">
    <source>
        <dbReference type="ARBA" id="ARBA00022475"/>
    </source>
</evidence>
<evidence type="ECO:0000313" key="10">
    <source>
        <dbReference type="EMBL" id="KEF55274.1"/>
    </source>
</evidence>
<dbReference type="HOGENOM" id="CLU_008455_11_6_1"/>
<keyword evidence="11" id="KW-1185">Reference proteome</keyword>